<dbReference type="EMBL" id="JAERRB010000001">
    <property type="protein sequence ID" value="MBL0740257.1"/>
    <property type="molecule type" value="Genomic_DNA"/>
</dbReference>
<reference evidence="1 2" key="1">
    <citation type="submission" date="2021-01" db="EMBL/GenBank/DDBJ databases">
        <title>Chryseolinea sp. Jin1 Genome sequencing and assembly.</title>
        <authorList>
            <person name="Kim I."/>
        </authorList>
    </citation>
    <scope>NUCLEOTIDE SEQUENCE [LARGE SCALE GENOMIC DNA]</scope>
    <source>
        <strain evidence="1 2">Jin1</strain>
    </source>
</reference>
<proteinExistence type="predicted"/>
<organism evidence="1 2">
    <name type="scientific">Chryseolinea lacunae</name>
    <dbReference type="NCBI Taxonomy" id="2801331"/>
    <lineage>
        <taxon>Bacteria</taxon>
        <taxon>Pseudomonadati</taxon>
        <taxon>Bacteroidota</taxon>
        <taxon>Cytophagia</taxon>
        <taxon>Cytophagales</taxon>
        <taxon>Fulvivirgaceae</taxon>
        <taxon>Chryseolinea</taxon>
    </lineage>
</organism>
<dbReference type="RefSeq" id="WP_202007398.1">
    <property type="nucleotide sequence ID" value="NZ_JAERRB010000001.1"/>
</dbReference>
<evidence type="ECO:0000313" key="1">
    <source>
        <dbReference type="EMBL" id="MBL0740257.1"/>
    </source>
</evidence>
<comment type="caution">
    <text evidence="1">The sequence shown here is derived from an EMBL/GenBank/DDBJ whole genome shotgun (WGS) entry which is preliminary data.</text>
</comment>
<sequence length="208" mass="23558">MLIVTTLCLMNIALHAQNGYVIFKNDSVKRGFIKYIRMPSGKPGFELWKTKKDKTPLKIPKDALKEYAVNKDTFKILYGFRPFPKEDLSFAMVEAKVVAQGKIELLHILAYPQEQVMFNGTVSGTAGPGIMPFTMPLHDYGMDNRKNMYVISDPEHATLEGIPANKLKLREALPIFFPDNFLTEYQQKNGVVKYKDLPALVKAFNALP</sequence>
<accession>A0ABS1KNJ3</accession>
<name>A0ABS1KNJ3_9BACT</name>
<evidence type="ECO:0000313" key="2">
    <source>
        <dbReference type="Proteomes" id="UP000613030"/>
    </source>
</evidence>
<protein>
    <submittedName>
        <fullName evidence="1">Uncharacterized protein</fullName>
    </submittedName>
</protein>
<dbReference type="Proteomes" id="UP000613030">
    <property type="component" value="Unassembled WGS sequence"/>
</dbReference>
<keyword evidence="2" id="KW-1185">Reference proteome</keyword>
<gene>
    <name evidence="1" type="ORF">JI741_03465</name>
</gene>